<accession>A0A2W7R6T4</accession>
<sequence length="78" mass="9195">MKTIEVKRMLIQKIEQINDPKILDEVNRLLEFDLDSSEKMVLSNDQLKAVEEGRAQYFSAQIKSNDQLDGEIEEWLRK</sequence>
<organism evidence="1 2">
    <name type="scientific">Algoriphagus chordae</name>
    <dbReference type="NCBI Taxonomy" id="237019"/>
    <lineage>
        <taxon>Bacteria</taxon>
        <taxon>Pseudomonadati</taxon>
        <taxon>Bacteroidota</taxon>
        <taxon>Cytophagia</taxon>
        <taxon>Cytophagales</taxon>
        <taxon>Cyclobacteriaceae</taxon>
        <taxon>Algoriphagus</taxon>
    </lineage>
</organism>
<dbReference type="RefSeq" id="WP_111317144.1">
    <property type="nucleotide sequence ID" value="NZ_QKZT01000003.1"/>
</dbReference>
<keyword evidence="2" id="KW-1185">Reference proteome</keyword>
<dbReference type="AlphaFoldDB" id="A0A2W7R6T4"/>
<dbReference type="EMBL" id="QKZT01000003">
    <property type="protein sequence ID" value="PZX55851.1"/>
    <property type="molecule type" value="Genomic_DNA"/>
</dbReference>
<dbReference type="OrthoDB" id="826764at2"/>
<proteinExistence type="predicted"/>
<protein>
    <submittedName>
        <fullName evidence="1">Uncharacterized protein</fullName>
    </submittedName>
</protein>
<reference evidence="1 2" key="1">
    <citation type="submission" date="2018-06" db="EMBL/GenBank/DDBJ databases">
        <title>Genomic Encyclopedia of Archaeal and Bacterial Type Strains, Phase II (KMG-II): from individual species to whole genera.</title>
        <authorList>
            <person name="Goeker M."/>
        </authorList>
    </citation>
    <scope>NUCLEOTIDE SEQUENCE [LARGE SCALE GENOMIC DNA]</scope>
    <source>
        <strain evidence="1 2">DSM 19830</strain>
    </source>
</reference>
<evidence type="ECO:0000313" key="1">
    <source>
        <dbReference type="EMBL" id="PZX55851.1"/>
    </source>
</evidence>
<dbReference type="Proteomes" id="UP000248882">
    <property type="component" value="Unassembled WGS sequence"/>
</dbReference>
<gene>
    <name evidence="1" type="ORF">LV85_01076</name>
</gene>
<evidence type="ECO:0000313" key="2">
    <source>
        <dbReference type="Proteomes" id="UP000248882"/>
    </source>
</evidence>
<comment type="caution">
    <text evidence="1">The sequence shown here is derived from an EMBL/GenBank/DDBJ whole genome shotgun (WGS) entry which is preliminary data.</text>
</comment>
<name>A0A2W7R6T4_9BACT</name>